<feature type="region of interest" description="Disordered" evidence="1">
    <location>
        <begin position="120"/>
        <end position="150"/>
    </location>
</feature>
<evidence type="ECO:0000313" key="3">
    <source>
        <dbReference type="Proteomes" id="UP000822476"/>
    </source>
</evidence>
<organism evidence="2 3">
    <name type="scientific">Paragonimus skrjabini miyazakii</name>
    <dbReference type="NCBI Taxonomy" id="59628"/>
    <lineage>
        <taxon>Eukaryota</taxon>
        <taxon>Metazoa</taxon>
        <taxon>Spiralia</taxon>
        <taxon>Lophotrochozoa</taxon>
        <taxon>Platyhelminthes</taxon>
        <taxon>Trematoda</taxon>
        <taxon>Digenea</taxon>
        <taxon>Plagiorchiida</taxon>
        <taxon>Troglotremata</taxon>
        <taxon>Troglotrematidae</taxon>
        <taxon>Paragonimus</taxon>
    </lineage>
</organism>
<sequence length="150" mass="16685">MGFTNTSSQKTAHSNHAVRHIPAGLHCPSHELARRYSNAAERHQEEYHDKKAHEAPLVVGAEVYLHTDVPSSGVLANLRREWEGPFVVERVFSETLCYIRITDGCQKPMVIPFNRLKPAEAPKEAKESEGVPRVGADVEISNDELGCSDQ</sequence>
<name>A0A8S9YLB3_9TREM</name>
<gene>
    <name evidence="2" type="ORF">EG68_06754</name>
</gene>
<dbReference type="Proteomes" id="UP000822476">
    <property type="component" value="Unassembled WGS sequence"/>
</dbReference>
<accession>A0A8S9YLB3</accession>
<keyword evidence="3" id="KW-1185">Reference proteome</keyword>
<protein>
    <submittedName>
        <fullName evidence="2">Uncharacterized protein</fullName>
    </submittedName>
</protein>
<dbReference type="EMBL" id="JTDE01003797">
    <property type="protein sequence ID" value="KAF7255635.1"/>
    <property type="molecule type" value="Genomic_DNA"/>
</dbReference>
<evidence type="ECO:0000313" key="2">
    <source>
        <dbReference type="EMBL" id="KAF7255635.1"/>
    </source>
</evidence>
<dbReference type="AlphaFoldDB" id="A0A8S9YLB3"/>
<proteinExistence type="predicted"/>
<feature type="compositionally biased region" description="Basic and acidic residues" evidence="1">
    <location>
        <begin position="120"/>
        <end position="130"/>
    </location>
</feature>
<evidence type="ECO:0000256" key="1">
    <source>
        <dbReference type="SAM" id="MobiDB-lite"/>
    </source>
</evidence>
<reference evidence="2" key="1">
    <citation type="submission" date="2019-07" db="EMBL/GenBank/DDBJ databases">
        <title>Annotation for the trematode Paragonimus miyazaki's.</title>
        <authorList>
            <person name="Choi Y.-J."/>
        </authorList>
    </citation>
    <scope>NUCLEOTIDE SEQUENCE</scope>
    <source>
        <strain evidence="2">Japan</strain>
    </source>
</reference>
<comment type="caution">
    <text evidence="2">The sequence shown here is derived from an EMBL/GenBank/DDBJ whole genome shotgun (WGS) entry which is preliminary data.</text>
</comment>